<evidence type="ECO:0000313" key="3">
    <source>
        <dbReference type="EMBL" id="NEW57738.1"/>
    </source>
</evidence>
<dbReference type="Pfam" id="PF08818">
    <property type="entry name" value="DUF1801"/>
    <property type="match status" value="1"/>
</dbReference>
<sequence>MTAKPTTVDTYIAGFPDDVRPVLNGLRATIRATLPDAEETIRYDIPTYRLHDHNVVHFAGWKHHISLYPVPEGDAELTRALARYQTGKGTLKFPLGEPIPEELIIRIVTLLAER</sequence>
<dbReference type="EMBL" id="JAAGUZ010000094">
    <property type="protein sequence ID" value="NEW47643.1"/>
    <property type="molecule type" value="Genomic_DNA"/>
</dbReference>
<reference evidence="4 5" key="1">
    <citation type="submission" date="2020-01" db="EMBL/GenBank/DDBJ databases">
        <title>Genetics and antimicrobial susceptibilities of Nocardia species isolated from the soil; a comparison with species isolated from humans.</title>
        <authorList>
            <person name="Carrasco G."/>
            <person name="Monzon S."/>
            <person name="Sansegundo M."/>
            <person name="Garcia E."/>
            <person name="Garrido N."/>
            <person name="Medina M.J."/>
            <person name="Villalon P."/>
            <person name="Ramirez-Arocha A.C."/>
            <person name="Jimenez P."/>
            <person name="Cuesta I."/>
            <person name="Valdezate S."/>
        </authorList>
    </citation>
    <scope>NUCLEOTIDE SEQUENCE [LARGE SCALE GENOMIC DNA]</scope>
    <source>
        <strain evidence="2 4">CNM20110639</strain>
        <strain evidence="3 5">CNM20110649</strain>
    </source>
</reference>
<evidence type="ECO:0000259" key="1">
    <source>
        <dbReference type="Pfam" id="PF08818"/>
    </source>
</evidence>
<gene>
    <name evidence="2" type="ORF">GV789_24860</name>
    <name evidence="3" type="ORF">GV794_19045</name>
</gene>
<dbReference type="Gene3D" id="3.90.1150.200">
    <property type="match status" value="1"/>
</dbReference>
<dbReference type="SUPFAM" id="SSF159888">
    <property type="entry name" value="YdhG-like"/>
    <property type="match status" value="1"/>
</dbReference>
<name>A0A6P1DGE7_9NOCA</name>
<keyword evidence="5" id="KW-1185">Reference proteome</keyword>
<proteinExistence type="predicted"/>
<evidence type="ECO:0000313" key="4">
    <source>
        <dbReference type="Proteomes" id="UP000468928"/>
    </source>
</evidence>
<dbReference type="EMBL" id="JAAGUX010000036">
    <property type="protein sequence ID" value="NEW57738.1"/>
    <property type="molecule type" value="Genomic_DNA"/>
</dbReference>
<evidence type="ECO:0000313" key="2">
    <source>
        <dbReference type="EMBL" id="NEW47643.1"/>
    </source>
</evidence>
<comment type="caution">
    <text evidence="2">The sequence shown here is derived from an EMBL/GenBank/DDBJ whole genome shotgun (WGS) entry which is preliminary data.</text>
</comment>
<feature type="domain" description="YdhG-like" evidence="1">
    <location>
        <begin position="20"/>
        <end position="108"/>
    </location>
</feature>
<dbReference type="InterPro" id="IPR014922">
    <property type="entry name" value="YdhG-like"/>
</dbReference>
<organism evidence="2 4">
    <name type="scientific">Nocardia cyriacigeorgica</name>
    <dbReference type="NCBI Taxonomy" id="135487"/>
    <lineage>
        <taxon>Bacteria</taxon>
        <taxon>Bacillati</taxon>
        <taxon>Actinomycetota</taxon>
        <taxon>Actinomycetes</taxon>
        <taxon>Mycobacteriales</taxon>
        <taxon>Nocardiaceae</taxon>
        <taxon>Nocardia</taxon>
    </lineage>
</organism>
<protein>
    <submittedName>
        <fullName evidence="2">DUF1801 domain-containing protein</fullName>
    </submittedName>
</protein>
<evidence type="ECO:0000313" key="5">
    <source>
        <dbReference type="Proteomes" id="UP000470876"/>
    </source>
</evidence>
<dbReference type="Proteomes" id="UP000468928">
    <property type="component" value="Unassembled WGS sequence"/>
</dbReference>
<dbReference type="Proteomes" id="UP000470876">
    <property type="component" value="Unassembled WGS sequence"/>
</dbReference>
<dbReference type="RefSeq" id="WP_163830127.1">
    <property type="nucleotide sequence ID" value="NZ_JAAGUX010000036.1"/>
</dbReference>
<dbReference type="AlphaFoldDB" id="A0A6P1DGE7"/>
<accession>A0A6P1DGE7</accession>